<dbReference type="Proteomes" id="UP000003639">
    <property type="component" value="Unassembled WGS sequence"/>
</dbReference>
<gene>
    <name evidence="1" type="ORF">BACCAP_04838</name>
</gene>
<name>A6P2V5_9FIRM</name>
<accession>A6P2V5</accession>
<keyword evidence="2" id="KW-1185">Reference proteome</keyword>
<evidence type="ECO:0000313" key="2">
    <source>
        <dbReference type="Proteomes" id="UP000003639"/>
    </source>
</evidence>
<dbReference type="AlphaFoldDB" id="A6P2V5"/>
<dbReference type="STRING" id="411467.BACCAP_04838"/>
<sequence>MITLTILITPYIVRRNASGLVPLCYHLSNRIATALHKFTKISCFTVSPLARLTNTARTEENPPGRFGLGHNVFF</sequence>
<reference evidence="1 2" key="1">
    <citation type="submission" date="2007-04" db="EMBL/GenBank/DDBJ databases">
        <authorList>
            <person name="Fulton L."/>
            <person name="Clifton S."/>
            <person name="Fulton B."/>
            <person name="Xu J."/>
            <person name="Minx P."/>
            <person name="Pepin K.H."/>
            <person name="Johnson M."/>
            <person name="Thiruvilangam P."/>
            <person name="Bhonagiri V."/>
            <person name="Nash W.E."/>
            <person name="Mardis E.R."/>
            <person name="Wilson R.K."/>
        </authorList>
    </citation>
    <scope>NUCLEOTIDE SEQUENCE [LARGE SCALE GENOMIC DNA]</scope>
    <source>
        <strain evidence="1 2">ATCC 29799</strain>
    </source>
</reference>
<organism evidence="1 2">
    <name type="scientific">Pseudoflavonifractor capillosus ATCC 29799</name>
    <dbReference type="NCBI Taxonomy" id="411467"/>
    <lineage>
        <taxon>Bacteria</taxon>
        <taxon>Bacillati</taxon>
        <taxon>Bacillota</taxon>
        <taxon>Clostridia</taxon>
        <taxon>Eubacteriales</taxon>
        <taxon>Oscillospiraceae</taxon>
        <taxon>Pseudoflavonifractor</taxon>
    </lineage>
</organism>
<evidence type="ECO:0000313" key="1">
    <source>
        <dbReference type="EMBL" id="EDM97375.1"/>
    </source>
</evidence>
<dbReference type="EMBL" id="AAXG02000057">
    <property type="protein sequence ID" value="EDM97375.1"/>
    <property type="molecule type" value="Genomic_DNA"/>
</dbReference>
<proteinExistence type="predicted"/>
<comment type="caution">
    <text evidence="1">The sequence shown here is derived from an EMBL/GenBank/DDBJ whole genome shotgun (WGS) entry which is preliminary data.</text>
</comment>
<protein>
    <submittedName>
        <fullName evidence="1">Uncharacterized protein</fullName>
    </submittedName>
</protein>
<reference evidence="1 2" key="2">
    <citation type="submission" date="2007-06" db="EMBL/GenBank/DDBJ databases">
        <title>Draft genome sequence of Pseudoflavonifractor capillosus ATCC 29799.</title>
        <authorList>
            <person name="Sudarsanam P."/>
            <person name="Ley R."/>
            <person name="Guruge J."/>
            <person name="Turnbaugh P.J."/>
            <person name="Mahowald M."/>
            <person name="Liep D."/>
            <person name="Gordon J."/>
        </authorList>
    </citation>
    <scope>NUCLEOTIDE SEQUENCE [LARGE SCALE GENOMIC DNA]</scope>
    <source>
        <strain evidence="1 2">ATCC 29799</strain>
    </source>
</reference>